<protein>
    <recommendedName>
        <fullName evidence="3">Ada DNA repair metal-binding domain-containing protein</fullName>
    </recommendedName>
</protein>
<evidence type="ECO:0008006" key="3">
    <source>
        <dbReference type="Google" id="ProtNLM"/>
    </source>
</evidence>
<organism evidence="1 2">
    <name type="scientific">Rathayibacter rathayi</name>
    <name type="common">Corynebacterium rathayi</name>
    <dbReference type="NCBI Taxonomy" id="33887"/>
    <lineage>
        <taxon>Bacteria</taxon>
        <taxon>Bacillati</taxon>
        <taxon>Actinomycetota</taxon>
        <taxon>Actinomycetes</taxon>
        <taxon>Micrococcales</taxon>
        <taxon>Microbacteriaceae</taxon>
        <taxon>Rathayibacter</taxon>
    </lineage>
</organism>
<proteinExistence type="predicted"/>
<dbReference type="EMBL" id="PSUL01000033">
    <property type="protein sequence ID" value="PPF11486.1"/>
    <property type="molecule type" value="Genomic_DNA"/>
</dbReference>
<name>A0ABD6W6K5_RATRA</name>
<gene>
    <name evidence="1" type="ORF">C5C04_12145</name>
</gene>
<sequence length="71" mass="7451">MPNYIVNKNAQSNGDYEVHEETSTRGCLPAAANRISLGYHSSCLSAVAAAKNAGYRSANGCSRCALSCHTS</sequence>
<reference evidence="1 2" key="1">
    <citation type="submission" date="2018-02" db="EMBL/GenBank/DDBJ databases">
        <title>Bacteriophage NCPPB3778 and a type I-E CRISPR drive the evolution of the US Biological Select Agent, Rathayibacter toxicus.</title>
        <authorList>
            <person name="Davis E.W.II."/>
            <person name="Tabima J.F."/>
            <person name="Weisberg A.J."/>
            <person name="Lopes L.D."/>
            <person name="Wiseman M.S."/>
            <person name="Wiseman M.S."/>
            <person name="Pupko T."/>
            <person name="Belcher M.S."/>
            <person name="Sechler A.J."/>
            <person name="Tancos M.A."/>
            <person name="Schroeder B.K."/>
            <person name="Murray T.D."/>
            <person name="Luster D.G."/>
            <person name="Schneider W.L."/>
            <person name="Rogers E."/>
            <person name="Andreote F.D."/>
            <person name="Grunwald N.J."/>
            <person name="Putnam M.L."/>
            <person name="Chang J.H."/>
        </authorList>
    </citation>
    <scope>NUCLEOTIDE SEQUENCE [LARGE SCALE GENOMIC DNA]</scope>
    <source>
        <strain evidence="1 2">AY1I9</strain>
    </source>
</reference>
<accession>A0ABD6W6K5</accession>
<comment type="caution">
    <text evidence="1">The sequence shown here is derived from an EMBL/GenBank/DDBJ whole genome shotgun (WGS) entry which is preliminary data.</text>
</comment>
<dbReference type="Proteomes" id="UP000237881">
    <property type="component" value="Unassembled WGS sequence"/>
</dbReference>
<evidence type="ECO:0000313" key="1">
    <source>
        <dbReference type="EMBL" id="PPF11486.1"/>
    </source>
</evidence>
<dbReference type="AlphaFoldDB" id="A0ABD6W6K5"/>
<evidence type="ECO:0000313" key="2">
    <source>
        <dbReference type="Proteomes" id="UP000237881"/>
    </source>
</evidence>